<protein>
    <submittedName>
        <fullName evidence="2">Uncharacterized protein</fullName>
    </submittedName>
</protein>
<keyword evidence="1" id="KW-0812">Transmembrane</keyword>
<keyword evidence="1" id="KW-1133">Transmembrane helix</keyword>
<sequence>MWLYLSGTNFITGPQLVLVIRSFTHRPRLVIFQTKNHFTSWLIHNMRIITIAALLAYATLMASALPATAVREEVDKGAAKHESCHIETIVECLKVFEHSAPACSKAAVEKGLKGSLDKDCFLAVKNDMKAAPPKCVACAEDVLKLI</sequence>
<dbReference type="AlphaFoldDB" id="A0A6A4HZ56"/>
<keyword evidence="3" id="KW-1185">Reference proteome</keyword>
<dbReference type="Proteomes" id="UP000799118">
    <property type="component" value="Unassembled WGS sequence"/>
</dbReference>
<evidence type="ECO:0000256" key="1">
    <source>
        <dbReference type="SAM" id="Phobius"/>
    </source>
</evidence>
<organism evidence="2 3">
    <name type="scientific">Gymnopus androsaceus JB14</name>
    <dbReference type="NCBI Taxonomy" id="1447944"/>
    <lineage>
        <taxon>Eukaryota</taxon>
        <taxon>Fungi</taxon>
        <taxon>Dikarya</taxon>
        <taxon>Basidiomycota</taxon>
        <taxon>Agaricomycotina</taxon>
        <taxon>Agaricomycetes</taxon>
        <taxon>Agaricomycetidae</taxon>
        <taxon>Agaricales</taxon>
        <taxon>Marasmiineae</taxon>
        <taxon>Omphalotaceae</taxon>
        <taxon>Gymnopus</taxon>
    </lineage>
</organism>
<reference evidence="2" key="1">
    <citation type="journal article" date="2019" name="Environ. Microbiol.">
        <title>Fungal ecological strategies reflected in gene transcription - a case study of two litter decomposers.</title>
        <authorList>
            <person name="Barbi F."/>
            <person name="Kohler A."/>
            <person name="Barry K."/>
            <person name="Baskaran P."/>
            <person name="Daum C."/>
            <person name="Fauchery L."/>
            <person name="Ihrmark K."/>
            <person name="Kuo A."/>
            <person name="LaButti K."/>
            <person name="Lipzen A."/>
            <person name="Morin E."/>
            <person name="Grigoriev I.V."/>
            <person name="Henrissat B."/>
            <person name="Lindahl B."/>
            <person name="Martin F."/>
        </authorList>
    </citation>
    <scope>NUCLEOTIDE SEQUENCE</scope>
    <source>
        <strain evidence="2">JB14</strain>
    </source>
</reference>
<dbReference type="EMBL" id="ML769414">
    <property type="protein sequence ID" value="KAE9404692.1"/>
    <property type="molecule type" value="Genomic_DNA"/>
</dbReference>
<proteinExistence type="predicted"/>
<gene>
    <name evidence="2" type="ORF">BT96DRAFT_403174</name>
</gene>
<keyword evidence="1" id="KW-0472">Membrane</keyword>
<feature type="transmembrane region" description="Helical" evidence="1">
    <location>
        <begin position="48"/>
        <end position="70"/>
    </location>
</feature>
<name>A0A6A4HZ56_9AGAR</name>
<accession>A0A6A4HZ56</accession>
<evidence type="ECO:0000313" key="3">
    <source>
        <dbReference type="Proteomes" id="UP000799118"/>
    </source>
</evidence>
<evidence type="ECO:0000313" key="2">
    <source>
        <dbReference type="EMBL" id="KAE9404692.1"/>
    </source>
</evidence>